<proteinExistence type="predicted"/>
<organism evidence="1 2">
    <name type="scientific">Sphingobacterium allocomposti</name>
    <dbReference type="NCBI Taxonomy" id="415956"/>
    <lineage>
        <taxon>Bacteria</taxon>
        <taxon>Pseudomonadati</taxon>
        <taxon>Bacteroidota</taxon>
        <taxon>Sphingobacteriia</taxon>
        <taxon>Sphingobacteriales</taxon>
        <taxon>Sphingobacteriaceae</taxon>
        <taxon>Sphingobacterium</taxon>
    </lineage>
</organism>
<reference evidence="1 2" key="1">
    <citation type="submission" date="2019-07" db="EMBL/GenBank/DDBJ databases">
        <title>Genomic Encyclopedia of Archaeal and Bacterial Type Strains, Phase II (KMG-II): from individual species to whole genera.</title>
        <authorList>
            <person name="Goeker M."/>
        </authorList>
    </citation>
    <scope>NUCLEOTIDE SEQUENCE [LARGE SCALE GENOMIC DNA]</scope>
    <source>
        <strain evidence="1 2">DSM 18850</strain>
    </source>
</reference>
<evidence type="ECO:0000313" key="1">
    <source>
        <dbReference type="EMBL" id="TYP88731.1"/>
    </source>
</evidence>
<dbReference type="EMBL" id="VNHX01000030">
    <property type="protein sequence ID" value="TYP88731.1"/>
    <property type="molecule type" value="Genomic_DNA"/>
</dbReference>
<name>A0A5S5CY86_9SPHI</name>
<evidence type="ECO:0000313" key="2">
    <source>
        <dbReference type="Proteomes" id="UP000325105"/>
    </source>
</evidence>
<gene>
    <name evidence="1" type="ORF">BC792_13032</name>
</gene>
<sequence>MNAVYLNSKKFKHPMDKSENRHKNNITFVYSKKICKNFSFRNRYYHNALCQKMFYI</sequence>
<comment type="caution">
    <text evidence="1">The sequence shown here is derived from an EMBL/GenBank/DDBJ whole genome shotgun (WGS) entry which is preliminary data.</text>
</comment>
<accession>A0A5S5CY86</accession>
<dbReference type="Proteomes" id="UP000325105">
    <property type="component" value="Unassembled WGS sequence"/>
</dbReference>
<dbReference type="AlphaFoldDB" id="A0A5S5CY86"/>
<protein>
    <submittedName>
        <fullName evidence="1">Uncharacterized protein</fullName>
    </submittedName>
</protein>
<keyword evidence="2" id="KW-1185">Reference proteome</keyword>